<dbReference type="EMBL" id="RYYU01000001">
    <property type="protein sequence ID" value="RUL58642.1"/>
    <property type="molecule type" value="Genomic_DNA"/>
</dbReference>
<dbReference type="Proteomes" id="UP000278983">
    <property type="component" value="Unassembled WGS sequence"/>
</dbReference>
<name>A0A3S0RMX2_9BACT</name>
<dbReference type="AlphaFoldDB" id="A0A3S0RMX2"/>
<dbReference type="RefSeq" id="WP_126677738.1">
    <property type="nucleotide sequence ID" value="NZ_RYYU01000001.1"/>
</dbReference>
<dbReference type="OrthoDB" id="1072742at2"/>
<evidence type="ECO:0000313" key="3">
    <source>
        <dbReference type="EMBL" id="RUL58642.1"/>
    </source>
</evidence>
<feature type="domain" description="Cleaved adhesin" evidence="2">
    <location>
        <begin position="32"/>
        <end position="202"/>
    </location>
</feature>
<dbReference type="Gene3D" id="2.60.120.200">
    <property type="match status" value="1"/>
</dbReference>
<dbReference type="NCBIfam" id="NF038128">
    <property type="entry name" value="choice_anch_J"/>
    <property type="match status" value="1"/>
</dbReference>
<feature type="chain" id="PRO_5018608187" description="Cleaved adhesin domain-containing protein" evidence="1">
    <location>
        <begin position="30"/>
        <end position="255"/>
    </location>
</feature>
<accession>A0A3S0RMX2</accession>
<protein>
    <recommendedName>
        <fullName evidence="2">Cleaved adhesin domain-containing protein</fullName>
    </recommendedName>
</protein>
<dbReference type="Pfam" id="PF07675">
    <property type="entry name" value="Cleaved_Adhesin"/>
    <property type="match status" value="1"/>
</dbReference>
<organism evidence="3 4">
    <name type="scientific">Prevotella koreensis</name>
    <dbReference type="NCBI Taxonomy" id="2490854"/>
    <lineage>
        <taxon>Bacteria</taxon>
        <taxon>Pseudomonadati</taxon>
        <taxon>Bacteroidota</taxon>
        <taxon>Bacteroidia</taxon>
        <taxon>Bacteroidales</taxon>
        <taxon>Prevotellaceae</taxon>
        <taxon>Prevotella</taxon>
    </lineage>
</organism>
<keyword evidence="1" id="KW-0732">Signal</keyword>
<sequence>MKKNYYHKMYIAFLMAIPALSFCPQDVNAQTVVLSQNFETKDAPIDWKYVDVDNDGHNWRLIYQFDGWKGANETEGFMISESWFGSALTPDNYIISPEISGAGNVSYYVCTGDEHFPVEHYAVCASSTGQEPADFSIIFEETIGQQSAKTPRKIGDNETTDGNPPVMTPWLKRAVNLPEGTKYVAFRHYNSTDQYRLCLDEIVFMTGEASGIENVNSYESENHKGTYTLGGMRIKENSQLPAGIYVVNGKKVVVK</sequence>
<evidence type="ECO:0000313" key="4">
    <source>
        <dbReference type="Proteomes" id="UP000278983"/>
    </source>
</evidence>
<reference evidence="3 4" key="1">
    <citation type="submission" date="2018-12" db="EMBL/GenBank/DDBJ databases">
        <title>Genome sequencing of Prevotella sp. KCOM 3155 (= JS262).</title>
        <authorList>
            <person name="Kook J.-K."/>
            <person name="Park S.-N."/>
            <person name="Lim Y.K."/>
        </authorList>
    </citation>
    <scope>NUCLEOTIDE SEQUENCE [LARGE SCALE GENOMIC DNA]</scope>
    <source>
        <strain evidence="3 4">KCOM 3155</strain>
    </source>
</reference>
<comment type="caution">
    <text evidence="3">The sequence shown here is derived from an EMBL/GenBank/DDBJ whole genome shotgun (WGS) entry which is preliminary data.</text>
</comment>
<feature type="signal peptide" evidence="1">
    <location>
        <begin position="1"/>
        <end position="29"/>
    </location>
</feature>
<evidence type="ECO:0000256" key="1">
    <source>
        <dbReference type="SAM" id="SignalP"/>
    </source>
</evidence>
<evidence type="ECO:0000259" key="2">
    <source>
        <dbReference type="Pfam" id="PF07675"/>
    </source>
</evidence>
<gene>
    <name evidence="3" type="ORF">EHV08_01880</name>
</gene>
<proteinExistence type="predicted"/>
<dbReference type="InterPro" id="IPR011628">
    <property type="entry name" value="Cleaved_adhesin"/>
</dbReference>
<keyword evidence="4" id="KW-1185">Reference proteome</keyword>